<reference evidence="2" key="1">
    <citation type="journal article" date="2014" name="Int. J. Syst. Evol. Microbiol.">
        <title>Complete genome sequence of Corynebacterium casei LMG S-19264T (=DSM 44701T), isolated from a smear-ripened cheese.</title>
        <authorList>
            <consortium name="US DOE Joint Genome Institute (JGI-PGF)"/>
            <person name="Walter F."/>
            <person name="Albersmeier A."/>
            <person name="Kalinowski J."/>
            <person name="Ruckert C."/>
        </authorList>
    </citation>
    <scope>NUCLEOTIDE SEQUENCE</scope>
    <source>
        <strain evidence="2">CGMCC 4.5737</strain>
    </source>
</reference>
<dbReference type="EMBL" id="BMMK01000001">
    <property type="protein sequence ID" value="GGM33059.1"/>
    <property type="molecule type" value="Genomic_DNA"/>
</dbReference>
<reference evidence="2" key="2">
    <citation type="submission" date="2020-09" db="EMBL/GenBank/DDBJ databases">
        <authorList>
            <person name="Sun Q."/>
            <person name="Zhou Y."/>
        </authorList>
    </citation>
    <scope>NUCLEOTIDE SEQUENCE</scope>
    <source>
        <strain evidence="2">CGMCC 4.5737</strain>
    </source>
</reference>
<protein>
    <submittedName>
        <fullName evidence="2">Uncharacterized protein</fullName>
    </submittedName>
</protein>
<name>A0A8J3C760_9PSEU</name>
<evidence type="ECO:0000313" key="3">
    <source>
        <dbReference type="Proteomes" id="UP000637578"/>
    </source>
</evidence>
<gene>
    <name evidence="2" type="ORF">GCM10012275_00600</name>
</gene>
<dbReference type="Proteomes" id="UP000637578">
    <property type="component" value="Unassembled WGS sequence"/>
</dbReference>
<keyword evidence="3" id="KW-1185">Reference proteome</keyword>
<accession>A0A8J3C760</accession>
<feature type="region of interest" description="Disordered" evidence="1">
    <location>
        <begin position="1"/>
        <end position="27"/>
    </location>
</feature>
<sequence length="63" mass="6640">MWSGGLSGARRTTRADAGGQVSSWPSTFKIARSGPGARLDLVWYARRDADAVLLASPGPALPR</sequence>
<dbReference type="AlphaFoldDB" id="A0A8J3C760"/>
<evidence type="ECO:0000313" key="2">
    <source>
        <dbReference type="EMBL" id="GGM33059.1"/>
    </source>
</evidence>
<proteinExistence type="predicted"/>
<evidence type="ECO:0000256" key="1">
    <source>
        <dbReference type="SAM" id="MobiDB-lite"/>
    </source>
</evidence>
<comment type="caution">
    <text evidence="2">The sequence shown here is derived from an EMBL/GenBank/DDBJ whole genome shotgun (WGS) entry which is preliminary data.</text>
</comment>
<organism evidence="2 3">
    <name type="scientific">Longimycelium tulufanense</name>
    <dbReference type="NCBI Taxonomy" id="907463"/>
    <lineage>
        <taxon>Bacteria</taxon>
        <taxon>Bacillati</taxon>
        <taxon>Actinomycetota</taxon>
        <taxon>Actinomycetes</taxon>
        <taxon>Pseudonocardiales</taxon>
        <taxon>Pseudonocardiaceae</taxon>
        <taxon>Longimycelium</taxon>
    </lineage>
</organism>